<dbReference type="OrthoDB" id="757349at2"/>
<dbReference type="EMBL" id="FNRA01000001">
    <property type="protein sequence ID" value="SDZ83523.1"/>
    <property type="molecule type" value="Genomic_DNA"/>
</dbReference>
<evidence type="ECO:0000313" key="1">
    <source>
        <dbReference type="EMBL" id="SDZ83523.1"/>
    </source>
</evidence>
<sequence length="209" mass="24009">MAVTRYAEEDIIPIVIHILSFSTVKFAEYGYKSVLEHEMPELLTLEEDDVDASMYFEVLLASDDEISKAINKCIAFIDSTIDTFRIMYAIDLDELYADDRIHELANLIYSDLYYYADGLIEDSISAAVMELPFTAANAFFFLCRLITHHEIDAELSMDDGFYGTGWEEFEFMDTSDNRVAVVYDLIQQILKMNIEISDIYAGRSSHDPY</sequence>
<dbReference type="STRING" id="425514.SAMN05443550_101148"/>
<organism evidence="1 2">
    <name type="scientific">Pedobacter hartonius</name>
    <dbReference type="NCBI Taxonomy" id="425514"/>
    <lineage>
        <taxon>Bacteria</taxon>
        <taxon>Pseudomonadati</taxon>
        <taxon>Bacteroidota</taxon>
        <taxon>Sphingobacteriia</taxon>
        <taxon>Sphingobacteriales</taxon>
        <taxon>Sphingobacteriaceae</taxon>
        <taxon>Pedobacter</taxon>
    </lineage>
</organism>
<reference evidence="1 2" key="1">
    <citation type="submission" date="2016-10" db="EMBL/GenBank/DDBJ databases">
        <authorList>
            <person name="de Groot N.N."/>
        </authorList>
    </citation>
    <scope>NUCLEOTIDE SEQUENCE [LARGE SCALE GENOMIC DNA]</scope>
    <source>
        <strain evidence="1 2">DSM 19033</strain>
    </source>
</reference>
<name>A0A1H3W8U4_9SPHI</name>
<keyword evidence="2" id="KW-1185">Reference proteome</keyword>
<proteinExistence type="predicted"/>
<dbReference type="AlphaFoldDB" id="A0A1H3W8U4"/>
<dbReference type="Proteomes" id="UP000198850">
    <property type="component" value="Unassembled WGS sequence"/>
</dbReference>
<dbReference type="RefSeq" id="WP_090554234.1">
    <property type="nucleotide sequence ID" value="NZ_FNRA01000001.1"/>
</dbReference>
<protein>
    <submittedName>
        <fullName evidence="1">Uncharacterized protein</fullName>
    </submittedName>
</protein>
<evidence type="ECO:0000313" key="2">
    <source>
        <dbReference type="Proteomes" id="UP000198850"/>
    </source>
</evidence>
<gene>
    <name evidence="1" type="ORF">SAMN05443550_101148</name>
</gene>
<accession>A0A1H3W8U4</accession>